<comment type="caution">
    <text evidence="3">The sequence shown here is derived from an EMBL/GenBank/DDBJ whole genome shotgun (WGS) entry which is preliminary data.</text>
</comment>
<proteinExistence type="inferred from homology"/>
<dbReference type="InterPro" id="IPR000600">
    <property type="entry name" value="ROK"/>
</dbReference>
<organism evidence="3 4">
    <name type="scientific">Actinoallomurus oryzae</name>
    <dbReference type="NCBI Taxonomy" id="502180"/>
    <lineage>
        <taxon>Bacteria</taxon>
        <taxon>Bacillati</taxon>
        <taxon>Actinomycetota</taxon>
        <taxon>Actinomycetes</taxon>
        <taxon>Streptosporangiales</taxon>
        <taxon>Thermomonosporaceae</taxon>
        <taxon>Actinoallomurus</taxon>
    </lineage>
</organism>
<dbReference type="SUPFAM" id="SSF46785">
    <property type="entry name" value="Winged helix' DNA-binding domain"/>
    <property type="match status" value="1"/>
</dbReference>
<dbReference type="EMBL" id="BAABHF010000022">
    <property type="protein sequence ID" value="GAA4496861.1"/>
    <property type="molecule type" value="Genomic_DNA"/>
</dbReference>
<gene>
    <name evidence="3" type="ORF">GCM10023191_039510</name>
</gene>
<dbReference type="InterPro" id="IPR043129">
    <property type="entry name" value="ATPase_NBD"/>
</dbReference>
<evidence type="ECO:0000256" key="2">
    <source>
        <dbReference type="SAM" id="MobiDB-lite"/>
    </source>
</evidence>
<dbReference type="InterPro" id="IPR049874">
    <property type="entry name" value="ROK_cs"/>
</dbReference>
<dbReference type="InterPro" id="IPR036388">
    <property type="entry name" value="WH-like_DNA-bd_sf"/>
</dbReference>
<dbReference type="RefSeq" id="WP_345465664.1">
    <property type="nucleotide sequence ID" value="NZ_BAABHF010000022.1"/>
</dbReference>
<evidence type="ECO:0000256" key="1">
    <source>
        <dbReference type="ARBA" id="ARBA00006479"/>
    </source>
</evidence>
<dbReference type="PANTHER" id="PTHR18964">
    <property type="entry name" value="ROK (REPRESSOR, ORF, KINASE) FAMILY"/>
    <property type="match status" value="1"/>
</dbReference>
<dbReference type="SUPFAM" id="SSF53067">
    <property type="entry name" value="Actin-like ATPase domain"/>
    <property type="match status" value="1"/>
</dbReference>
<sequence length="413" mass="43219">MSPPGGVHALVRRSHEERVLRVLRQRGALSRGEIAARVGLSRTTVSEITSDLIARGAITIVGTDAVGRVGSGRPAERLALDPSSGQFMAVDFGHRRVNVAVADASHDVIALGTSRYPESAGWPERIPAAFALIKRLSVDKGVHYRALQAIAVGVPGWGDRSPADGVAETFAEHFGAPVTVDNNVRFAGLAEALRSPADSVQNLIYVRLSDGVGGGVVVNGQLVRGADGSAGEFGHITVAGPDGEPCRCGKRGCVETIASVPAILARCRSLGVRVETLDDLRAAVRIAEPTVDKVLREAGAAVGRALGAAAMMLNPSEIVLSGEIVHIAPMLFQQVVSTITYELSYRAEAAPVIRPALLADEGGALGAIAVLFHESPLLAGYPEDPVAPSGPIERTKEHPMRTVAGTRPEEGLR</sequence>
<dbReference type="Gene3D" id="1.10.10.10">
    <property type="entry name" value="Winged helix-like DNA-binding domain superfamily/Winged helix DNA-binding domain"/>
    <property type="match status" value="1"/>
</dbReference>
<dbReference type="PANTHER" id="PTHR18964:SF149">
    <property type="entry name" value="BIFUNCTIONAL UDP-N-ACETYLGLUCOSAMINE 2-EPIMERASE_N-ACETYLMANNOSAMINE KINASE"/>
    <property type="match status" value="1"/>
</dbReference>
<keyword evidence="4" id="KW-1185">Reference proteome</keyword>
<dbReference type="Gene3D" id="3.30.420.40">
    <property type="match status" value="2"/>
</dbReference>
<accession>A0ABP8Q3A1</accession>
<dbReference type="PROSITE" id="PS01125">
    <property type="entry name" value="ROK"/>
    <property type="match status" value="1"/>
</dbReference>
<name>A0ABP8Q3A1_9ACTN</name>
<evidence type="ECO:0000313" key="4">
    <source>
        <dbReference type="Proteomes" id="UP001500503"/>
    </source>
</evidence>
<dbReference type="Pfam" id="PF00480">
    <property type="entry name" value="ROK"/>
    <property type="match status" value="1"/>
</dbReference>
<comment type="similarity">
    <text evidence="1">Belongs to the ROK (NagC/XylR) family.</text>
</comment>
<evidence type="ECO:0000313" key="3">
    <source>
        <dbReference type="EMBL" id="GAA4496861.1"/>
    </source>
</evidence>
<dbReference type="Proteomes" id="UP001500503">
    <property type="component" value="Unassembled WGS sequence"/>
</dbReference>
<reference evidence="4" key="1">
    <citation type="journal article" date="2019" name="Int. J. Syst. Evol. Microbiol.">
        <title>The Global Catalogue of Microorganisms (GCM) 10K type strain sequencing project: providing services to taxonomists for standard genome sequencing and annotation.</title>
        <authorList>
            <consortium name="The Broad Institute Genomics Platform"/>
            <consortium name="The Broad Institute Genome Sequencing Center for Infectious Disease"/>
            <person name="Wu L."/>
            <person name="Ma J."/>
        </authorList>
    </citation>
    <scope>NUCLEOTIDE SEQUENCE [LARGE SCALE GENOMIC DNA]</scope>
    <source>
        <strain evidence="4">JCM 17933</strain>
    </source>
</reference>
<dbReference type="InterPro" id="IPR036390">
    <property type="entry name" value="WH_DNA-bd_sf"/>
</dbReference>
<dbReference type="Pfam" id="PF13412">
    <property type="entry name" value="HTH_24"/>
    <property type="match status" value="1"/>
</dbReference>
<feature type="region of interest" description="Disordered" evidence="2">
    <location>
        <begin position="383"/>
        <end position="413"/>
    </location>
</feature>
<protein>
    <submittedName>
        <fullName evidence="3">ROK family transcriptional regulator</fullName>
    </submittedName>
</protein>